<gene>
    <name evidence="1" type="ORF">VCS650_LOCUS19370</name>
</gene>
<reference evidence="1" key="1">
    <citation type="submission" date="2021-02" db="EMBL/GenBank/DDBJ databases">
        <authorList>
            <person name="Nowell W R."/>
        </authorList>
    </citation>
    <scope>NUCLEOTIDE SEQUENCE</scope>
</reference>
<comment type="caution">
    <text evidence="1">The sequence shown here is derived from an EMBL/GenBank/DDBJ whole genome shotgun (WGS) entry which is preliminary data.</text>
</comment>
<dbReference type="AlphaFoldDB" id="A0A814N3U2"/>
<protein>
    <submittedName>
        <fullName evidence="1">Uncharacterized protein</fullName>
    </submittedName>
</protein>
<evidence type="ECO:0000313" key="2">
    <source>
        <dbReference type="Proteomes" id="UP000663891"/>
    </source>
</evidence>
<dbReference type="Proteomes" id="UP000663891">
    <property type="component" value="Unassembled WGS sequence"/>
</dbReference>
<dbReference type="EMBL" id="CAJNON010000192">
    <property type="protein sequence ID" value="CAF1087499.1"/>
    <property type="molecule type" value="Genomic_DNA"/>
</dbReference>
<dbReference type="OrthoDB" id="423533at2759"/>
<accession>A0A814N3U2</accession>
<proteinExistence type="predicted"/>
<name>A0A814N3U2_9BILA</name>
<dbReference type="Gene3D" id="3.90.176.10">
    <property type="entry name" value="Toxin ADP-ribosyltransferase, Chain A, domain 1"/>
    <property type="match status" value="1"/>
</dbReference>
<evidence type="ECO:0000313" key="1">
    <source>
        <dbReference type="EMBL" id="CAF1087499.1"/>
    </source>
</evidence>
<organism evidence="1 2">
    <name type="scientific">Adineta steineri</name>
    <dbReference type="NCBI Taxonomy" id="433720"/>
    <lineage>
        <taxon>Eukaryota</taxon>
        <taxon>Metazoa</taxon>
        <taxon>Spiralia</taxon>
        <taxon>Gnathifera</taxon>
        <taxon>Rotifera</taxon>
        <taxon>Eurotatoria</taxon>
        <taxon>Bdelloidea</taxon>
        <taxon>Adinetida</taxon>
        <taxon>Adinetidae</taxon>
        <taxon>Adineta</taxon>
    </lineage>
</organism>
<sequence>MAENVNVQSRRRNSHLLINDSDNPKTLSPIIGFAQEPLLPLADACTPLTDIVYDIFTYVSIALEHTASHPADGLTRAESASIRLYTMEWPDTHRSLYSILNSILKTADRKDLQPWFKYLKLFLTAIAKLPSVPPRTAWLGVRKNISDGYPLGARVMWRTFSSCTTELTLLESDFYMGNEVFLLNQLKQLSMVNIYLSSVNDREYFMNLIEEESHKLNSIYCIEGIDTKAPKLFMWIGRN</sequence>
<dbReference type="SUPFAM" id="SSF56399">
    <property type="entry name" value="ADP-ribosylation"/>
    <property type="match status" value="1"/>
</dbReference>